<gene>
    <name evidence="2" type="ORF">FHS75_001763</name>
</gene>
<dbReference type="RefSeq" id="WP_179407293.1">
    <property type="nucleotide sequence ID" value="NZ_BMGF01000002.1"/>
</dbReference>
<accession>A0A7Y9XVN9</accession>
<organism evidence="2 3">
    <name type="scientific">Novosphingobium marinum</name>
    <dbReference type="NCBI Taxonomy" id="1514948"/>
    <lineage>
        <taxon>Bacteria</taxon>
        <taxon>Pseudomonadati</taxon>
        <taxon>Pseudomonadota</taxon>
        <taxon>Alphaproteobacteria</taxon>
        <taxon>Sphingomonadales</taxon>
        <taxon>Sphingomonadaceae</taxon>
        <taxon>Novosphingobium</taxon>
    </lineage>
</organism>
<protein>
    <submittedName>
        <fullName evidence="2">Uncharacterized protein</fullName>
    </submittedName>
</protein>
<dbReference type="EMBL" id="JACBZF010000002">
    <property type="protein sequence ID" value="NYH95444.1"/>
    <property type="molecule type" value="Genomic_DNA"/>
</dbReference>
<evidence type="ECO:0000313" key="3">
    <source>
        <dbReference type="Proteomes" id="UP000522081"/>
    </source>
</evidence>
<feature type="signal peptide" evidence="1">
    <location>
        <begin position="1"/>
        <end position="23"/>
    </location>
</feature>
<feature type="chain" id="PRO_5031107485" evidence="1">
    <location>
        <begin position="24"/>
        <end position="136"/>
    </location>
</feature>
<dbReference type="AlphaFoldDB" id="A0A7Y9XVN9"/>
<name>A0A7Y9XVN9_9SPHN</name>
<proteinExistence type="predicted"/>
<keyword evidence="1" id="KW-0732">Signal</keyword>
<comment type="caution">
    <text evidence="2">The sequence shown here is derived from an EMBL/GenBank/DDBJ whole genome shotgun (WGS) entry which is preliminary data.</text>
</comment>
<evidence type="ECO:0000313" key="2">
    <source>
        <dbReference type="EMBL" id="NYH95444.1"/>
    </source>
</evidence>
<keyword evidence="3" id="KW-1185">Reference proteome</keyword>
<dbReference type="Proteomes" id="UP000522081">
    <property type="component" value="Unassembled WGS sequence"/>
</dbReference>
<reference evidence="2 3" key="1">
    <citation type="submission" date="2020-07" db="EMBL/GenBank/DDBJ databases">
        <title>Genomic Encyclopedia of Type Strains, Phase IV (KMG-IV): sequencing the most valuable type-strain genomes for metagenomic binning, comparative biology and taxonomic classification.</title>
        <authorList>
            <person name="Goeker M."/>
        </authorList>
    </citation>
    <scope>NUCLEOTIDE SEQUENCE [LARGE SCALE GENOMIC DNA]</scope>
    <source>
        <strain evidence="2 3">DSM 29043</strain>
    </source>
</reference>
<evidence type="ECO:0000256" key="1">
    <source>
        <dbReference type="SAM" id="SignalP"/>
    </source>
</evidence>
<sequence>MHKSLMFVLAATGFAAGVPAAQAHDTGYHNANARHDMRHDTRNYYDSRHYTAATPAQVSAEIRRLGDRIAIAQRRGTISKREANALRHDTREIRRTYARYARDGLTRGEVRSLKNRIDGVELALRAERRDRDRRRG</sequence>